<protein>
    <recommendedName>
        <fullName evidence="3">Phosphodiesterase</fullName>
    </recommendedName>
</protein>
<gene>
    <name evidence="1" type="ORF">SAMN05660359_01714</name>
</gene>
<dbReference type="AlphaFoldDB" id="A0A1I5EZE3"/>
<accession>A0A1I5EZE3</accession>
<evidence type="ECO:0008006" key="3">
    <source>
        <dbReference type="Google" id="ProtNLM"/>
    </source>
</evidence>
<keyword evidence="2" id="KW-1185">Reference proteome</keyword>
<dbReference type="Proteomes" id="UP000183642">
    <property type="component" value="Unassembled WGS sequence"/>
</dbReference>
<dbReference type="GO" id="GO:0020037">
    <property type="term" value="F:heme binding"/>
    <property type="evidence" value="ECO:0007669"/>
    <property type="project" value="InterPro"/>
</dbReference>
<name>A0A1I5EZE3_9ACTN</name>
<organism evidence="1 2">
    <name type="scientific">Geodermatophilus obscurus</name>
    <dbReference type="NCBI Taxonomy" id="1861"/>
    <lineage>
        <taxon>Bacteria</taxon>
        <taxon>Bacillati</taxon>
        <taxon>Actinomycetota</taxon>
        <taxon>Actinomycetes</taxon>
        <taxon>Geodermatophilales</taxon>
        <taxon>Geodermatophilaceae</taxon>
        <taxon>Geodermatophilus</taxon>
    </lineage>
</organism>
<sequence length="238" mass="24664">MAHGYEEGMTDLARLAGRAAAVPLGTLARRRPGKPMHPRGAVLGAAVVRTGAVPDWGVPWLTGPAREAAVVRLSRGAGLPAPLPDLLGLAVRLPDGDRPVDLLLSTTGRGRWTRFLPVPRVDAAAAYSSIMGYRSAAGTLRLAAVPETPARIPSDPGPLAADAPGTAFTLLVARGALGEWVPFGRLELGAPAGEVDPDVRFDAVRNPPPGLVADGPMARFRAPAYAAAREGRGGHPQE</sequence>
<dbReference type="SUPFAM" id="SSF56634">
    <property type="entry name" value="Heme-dependent catalase-like"/>
    <property type="match status" value="1"/>
</dbReference>
<reference evidence="2" key="1">
    <citation type="submission" date="2016-10" db="EMBL/GenBank/DDBJ databases">
        <authorList>
            <person name="Varghese N."/>
            <person name="Submissions S."/>
        </authorList>
    </citation>
    <scope>NUCLEOTIDE SEQUENCE [LARGE SCALE GENOMIC DNA]</scope>
    <source>
        <strain evidence="2">DSM 43161</strain>
    </source>
</reference>
<evidence type="ECO:0000313" key="1">
    <source>
        <dbReference type="EMBL" id="SFO16759.1"/>
    </source>
</evidence>
<evidence type="ECO:0000313" key="2">
    <source>
        <dbReference type="Proteomes" id="UP000183642"/>
    </source>
</evidence>
<proteinExistence type="predicted"/>
<dbReference type="EMBL" id="FOWE01000004">
    <property type="protein sequence ID" value="SFO16759.1"/>
    <property type="molecule type" value="Genomic_DNA"/>
</dbReference>
<dbReference type="InterPro" id="IPR020835">
    <property type="entry name" value="Catalase_sf"/>
</dbReference>